<evidence type="ECO:0008006" key="4">
    <source>
        <dbReference type="Google" id="ProtNLM"/>
    </source>
</evidence>
<keyword evidence="3" id="KW-1185">Reference proteome</keyword>
<accession>A0ABQ6CE82</accession>
<dbReference type="Proteomes" id="UP001156882">
    <property type="component" value="Unassembled WGS sequence"/>
</dbReference>
<evidence type="ECO:0000256" key="1">
    <source>
        <dbReference type="SAM" id="MobiDB-lite"/>
    </source>
</evidence>
<feature type="region of interest" description="Disordered" evidence="1">
    <location>
        <begin position="83"/>
        <end position="139"/>
    </location>
</feature>
<organism evidence="2 3">
    <name type="scientific">Labrys miyagiensis</name>
    <dbReference type="NCBI Taxonomy" id="346912"/>
    <lineage>
        <taxon>Bacteria</taxon>
        <taxon>Pseudomonadati</taxon>
        <taxon>Pseudomonadota</taxon>
        <taxon>Alphaproteobacteria</taxon>
        <taxon>Hyphomicrobiales</taxon>
        <taxon>Xanthobacteraceae</taxon>
        <taxon>Labrys</taxon>
    </lineage>
</organism>
<proteinExistence type="predicted"/>
<evidence type="ECO:0000313" key="3">
    <source>
        <dbReference type="Proteomes" id="UP001156882"/>
    </source>
</evidence>
<dbReference type="NCBIfam" id="TIGR02300">
    <property type="entry name" value="FYDLN_acid"/>
    <property type="match status" value="1"/>
</dbReference>
<protein>
    <recommendedName>
        <fullName evidence="4">TIGR02300 family protein</fullName>
    </recommendedName>
</protein>
<comment type="caution">
    <text evidence="2">The sequence shown here is derived from an EMBL/GenBank/DDBJ whole genome shotgun (WGS) entry which is preliminary data.</text>
</comment>
<feature type="compositionally biased region" description="Acidic residues" evidence="1">
    <location>
        <begin position="99"/>
        <end position="139"/>
    </location>
</feature>
<reference evidence="3" key="1">
    <citation type="journal article" date="2019" name="Int. J. Syst. Evol. Microbiol.">
        <title>The Global Catalogue of Microorganisms (GCM) 10K type strain sequencing project: providing services to taxonomists for standard genome sequencing and annotation.</title>
        <authorList>
            <consortium name="The Broad Institute Genomics Platform"/>
            <consortium name="The Broad Institute Genome Sequencing Center for Infectious Disease"/>
            <person name="Wu L."/>
            <person name="Ma J."/>
        </authorList>
    </citation>
    <scope>NUCLEOTIDE SEQUENCE [LARGE SCALE GENOMIC DNA]</scope>
    <source>
        <strain evidence="3">NBRC 101365</strain>
    </source>
</reference>
<dbReference type="EMBL" id="BSPC01000009">
    <property type="protein sequence ID" value="GLS18225.1"/>
    <property type="molecule type" value="Genomic_DNA"/>
</dbReference>
<name>A0ABQ6CE82_9HYPH</name>
<dbReference type="Pfam" id="PF09538">
    <property type="entry name" value="FYDLN_acid"/>
    <property type="match status" value="1"/>
</dbReference>
<evidence type="ECO:0000313" key="2">
    <source>
        <dbReference type="EMBL" id="GLS18225.1"/>
    </source>
</evidence>
<gene>
    <name evidence="2" type="ORF">GCM10007874_12410</name>
</gene>
<sequence length="139" mass="15012">MTKVFAVARPELGTKRVCPTTGRKFYDLNKDPIISPYTGQVVTIAAPVLLRGARPDAVAPRVAPQTEEDTDLDPVADAELISLEEADDEASAAKTVVGDDIDVEDDTTTDDDTFLEEDEDENDDVTDLIGDGIEDDEEA</sequence>
<dbReference type="InterPro" id="IPR012644">
    <property type="entry name" value="CHP02300_FYDLN_acid"/>
</dbReference>